<evidence type="ECO:0000313" key="5">
    <source>
        <dbReference type="Proteomes" id="UP000008810"/>
    </source>
</evidence>
<protein>
    <submittedName>
        <fullName evidence="3 4">Uncharacterized protein</fullName>
    </submittedName>
</protein>
<keyword evidence="5" id="KW-1185">Reference proteome</keyword>
<dbReference type="AlphaFoldDB" id="I1IF23"/>
<keyword evidence="2" id="KW-0812">Transmembrane</keyword>
<dbReference type="OrthoDB" id="678132at2759"/>
<keyword evidence="2" id="KW-1133">Transmembrane helix</keyword>
<keyword evidence="2" id="KW-0472">Membrane</keyword>
<dbReference type="UniPathway" id="UPA00143"/>
<dbReference type="InParanoid" id="I1IF23"/>
<dbReference type="STRING" id="15368.I1IF23"/>
<sequence>METLRQQQRRHQLRTPMDPLASLAASFFSAFSPDQGSSAVSTTLLLLPLPVAAARALGVLRRLALLAAQAFLSLFFVFLSVLSPPPPPPPPSLAVPAMPPPLSRADEPKPKGHTQGPSSTSVGRALGHVLWVVSRLPVASRKYELVRGLAERLLDDNVSARAAAVNRAALSGAFERTLRQLEASASSAAGGGPGGELMDLAARAVRLGVQWWRPAPMTTTAAAAAEDAFGGPAAEKLAAELLWLAQKMAECGAAREAAVQFGAAERLGSRALVAEPSLQVALLRLAVFLLRHANSAEFDAGGEDEGNKAEQRMAMLRSWLPLLCRGSNGTDAPALSGKERAETVSVLEELVEKLRREQQEEAMALWLHHFAACPYTDWPNLEQCYTRWYAQSRSQLLLCP</sequence>
<dbReference type="PANTHER" id="PTHR31060:SF4">
    <property type="entry name" value="1,8-CINEOLE SYNTHASE"/>
    <property type="match status" value="1"/>
</dbReference>
<evidence type="ECO:0000256" key="2">
    <source>
        <dbReference type="SAM" id="Phobius"/>
    </source>
</evidence>
<dbReference type="FunCoup" id="I1IF23">
    <property type="interactions" value="316"/>
</dbReference>
<dbReference type="eggNOG" id="ENOG502QRMR">
    <property type="taxonomic scope" value="Eukaryota"/>
</dbReference>
<reference evidence="3" key="2">
    <citation type="submission" date="2017-06" db="EMBL/GenBank/DDBJ databases">
        <title>WGS assembly of Brachypodium distachyon.</title>
        <authorList>
            <consortium name="The International Brachypodium Initiative"/>
            <person name="Lucas S."/>
            <person name="Harmon-Smith M."/>
            <person name="Lail K."/>
            <person name="Tice H."/>
            <person name="Grimwood J."/>
            <person name="Bruce D."/>
            <person name="Barry K."/>
            <person name="Shu S."/>
            <person name="Lindquist E."/>
            <person name="Wang M."/>
            <person name="Pitluck S."/>
            <person name="Vogel J.P."/>
            <person name="Garvin D.F."/>
            <person name="Mockler T.C."/>
            <person name="Schmutz J."/>
            <person name="Rokhsar D."/>
            <person name="Bevan M.W."/>
        </authorList>
    </citation>
    <scope>NUCLEOTIDE SEQUENCE</scope>
    <source>
        <strain evidence="3">Bd21</strain>
    </source>
</reference>
<feature type="region of interest" description="Disordered" evidence="1">
    <location>
        <begin position="88"/>
        <end position="121"/>
    </location>
</feature>
<dbReference type="EMBL" id="CM000882">
    <property type="protein sequence ID" value="KQK01837.1"/>
    <property type="molecule type" value="Genomic_DNA"/>
</dbReference>
<reference evidence="3 4" key="1">
    <citation type="journal article" date="2010" name="Nature">
        <title>Genome sequencing and analysis of the model grass Brachypodium distachyon.</title>
        <authorList>
            <consortium name="International Brachypodium Initiative"/>
        </authorList>
    </citation>
    <scope>NUCLEOTIDE SEQUENCE [LARGE SCALE GENOMIC DNA]</scope>
    <source>
        <strain evidence="3 4">Bd21</strain>
    </source>
</reference>
<evidence type="ECO:0000313" key="3">
    <source>
        <dbReference type="EMBL" id="KQK01837.1"/>
    </source>
</evidence>
<evidence type="ECO:0000313" key="4">
    <source>
        <dbReference type="EnsemblPlants" id="KQK01837"/>
    </source>
</evidence>
<organism evidence="3">
    <name type="scientific">Brachypodium distachyon</name>
    <name type="common">Purple false brome</name>
    <name type="synonym">Trachynia distachya</name>
    <dbReference type="NCBI Taxonomy" id="15368"/>
    <lineage>
        <taxon>Eukaryota</taxon>
        <taxon>Viridiplantae</taxon>
        <taxon>Streptophyta</taxon>
        <taxon>Embryophyta</taxon>
        <taxon>Tracheophyta</taxon>
        <taxon>Spermatophyta</taxon>
        <taxon>Magnoliopsida</taxon>
        <taxon>Liliopsida</taxon>
        <taxon>Poales</taxon>
        <taxon>Poaceae</taxon>
        <taxon>BOP clade</taxon>
        <taxon>Pooideae</taxon>
        <taxon>Stipodae</taxon>
        <taxon>Brachypodieae</taxon>
        <taxon>Brachypodium</taxon>
    </lineage>
</organism>
<evidence type="ECO:0000256" key="1">
    <source>
        <dbReference type="SAM" id="MobiDB-lite"/>
    </source>
</evidence>
<name>I1IF23_BRADI</name>
<reference evidence="4" key="3">
    <citation type="submission" date="2018-08" db="UniProtKB">
        <authorList>
            <consortium name="EnsemblPlants"/>
        </authorList>
    </citation>
    <scope>IDENTIFICATION</scope>
    <source>
        <strain evidence="4">cv. Bd21</strain>
    </source>
</reference>
<dbReference type="Proteomes" id="UP000008810">
    <property type="component" value="Chromosome 3"/>
</dbReference>
<dbReference type="Gramene" id="KQK01837">
    <property type="protein sequence ID" value="KQK01837"/>
    <property type="gene ID" value="BRADI_3g58750v3"/>
</dbReference>
<accession>I1IF23</accession>
<dbReference type="HOGENOM" id="CLU_057775_0_0_1"/>
<feature type="transmembrane region" description="Helical" evidence="2">
    <location>
        <begin position="63"/>
        <end position="82"/>
    </location>
</feature>
<dbReference type="GO" id="GO:0016567">
    <property type="term" value="P:protein ubiquitination"/>
    <property type="evidence" value="ECO:0007669"/>
    <property type="project" value="UniProtKB-UniPathway"/>
</dbReference>
<dbReference type="OMA" id="YCSSSDW"/>
<dbReference type="EnsemblPlants" id="KQK01837">
    <property type="protein sequence ID" value="KQK01837"/>
    <property type="gene ID" value="BRADI_3g58750v3"/>
</dbReference>
<proteinExistence type="predicted"/>
<dbReference type="InterPro" id="IPR038920">
    <property type="entry name" value="At3g05675-like"/>
</dbReference>
<feature type="compositionally biased region" description="Pro residues" evidence="1">
    <location>
        <begin position="88"/>
        <end position="102"/>
    </location>
</feature>
<gene>
    <name evidence="3" type="ORF">BRADI_3g58750v3</name>
</gene>
<dbReference type="PANTHER" id="PTHR31060">
    <property type="entry name" value="OSJNBA0011J08.25 PROTEIN-RELATED"/>
    <property type="match status" value="1"/>
</dbReference>